<dbReference type="InterPro" id="IPR023631">
    <property type="entry name" value="Amidase_dom"/>
</dbReference>
<dbReference type="Proteomes" id="UP001151234">
    <property type="component" value="Unassembled WGS sequence"/>
</dbReference>
<dbReference type="PROSITE" id="PS00571">
    <property type="entry name" value="AMIDASES"/>
    <property type="match status" value="1"/>
</dbReference>
<dbReference type="GO" id="GO:0003824">
    <property type="term" value="F:catalytic activity"/>
    <property type="evidence" value="ECO:0007669"/>
    <property type="project" value="InterPro"/>
</dbReference>
<dbReference type="Pfam" id="PF01425">
    <property type="entry name" value="Amidase"/>
    <property type="match status" value="1"/>
</dbReference>
<evidence type="ECO:0000256" key="2">
    <source>
        <dbReference type="ARBA" id="ARBA00021874"/>
    </source>
</evidence>
<keyword evidence="5" id="KW-1185">Reference proteome</keyword>
<dbReference type="PANTHER" id="PTHR11895:SF76">
    <property type="entry name" value="INDOLEACETAMIDE HYDROLASE"/>
    <property type="match status" value="1"/>
</dbReference>
<dbReference type="RefSeq" id="WP_267993101.1">
    <property type="nucleotide sequence ID" value="NZ_JAPJZI010000001.1"/>
</dbReference>
<evidence type="ECO:0000313" key="5">
    <source>
        <dbReference type="Proteomes" id="UP001151234"/>
    </source>
</evidence>
<proteinExistence type="predicted"/>
<dbReference type="AlphaFoldDB" id="A0A9X3ZIL1"/>
<dbReference type="InterPro" id="IPR000120">
    <property type="entry name" value="Amidase"/>
</dbReference>
<evidence type="ECO:0000259" key="3">
    <source>
        <dbReference type="Pfam" id="PF01425"/>
    </source>
</evidence>
<feature type="domain" description="Amidase" evidence="3">
    <location>
        <begin position="2"/>
        <end position="424"/>
    </location>
</feature>
<organism evidence="4 5">
    <name type="scientific">Hoeflea prorocentri</name>
    <dbReference type="NCBI Taxonomy" id="1922333"/>
    <lineage>
        <taxon>Bacteria</taxon>
        <taxon>Pseudomonadati</taxon>
        <taxon>Pseudomonadota</taxon>
        <taxon>Alphaproteobacteria</taxon>
        <taxon>Hyphomicrobiales</taxon>
        <taxon>Rhizobiaceae</taxon>
        <taxon>Hoeflea</taxon>
    </lineage>
</organism>
<dbReference type="EMBL" id="JAPJZI010000001">
    <property type="protein sequence ID" value="MDA5399640.1"/>
    <property type="molecule type" value="Genomic_DNA"/>
</dbReference>
<dbReference type="InterPro" id="IPR020556">
    <property type="entry name" value="Amidase_CS"/>
</dbReference>
<comment type="caution">
    <text evidence="4">The sequence shown here is derived from an EMBL/GenBank/DDBJ whole genome shotgun (WGS) entry which is preliminary data.</text>
</comment>
<evidence type="ECO:0000256" key="1">
    <source>
        <dbReference type="ARBA" id="ARBA00003871"/>
    </source>
</evidence>
<reference evidence="4" key="1">
    <citation type="submission" date="2022-11" db="EMBL/GenBank/DDBJ databases">
        <title>Draft genome sequence of Hoeflea poritis E7-10 and Hoeflea prorocentri PM5-8, separated from scleractinian coral Porites lutea and marine dinoflagellate.</title>
        <authorList>
            <person name="Zhang G."/>
            <person name="Wei Q."/>
            <person name="Cai L."/>
        </authorList>
    </citation>
    <scope>NUCLEOTIDE SEQUENCE</scope>
    <source>
        <strain evidence="4">PM5-8</strain>
    </source>
</reference>
<gene>
    <name evidence="4" type="ORF">OQ273_13735</name>
</gene>
<dbReference type="SUPFAM" id="SSF75304">
    <property type="entry name" value="Amidase signature (AS) enzymes"/>
    <property type="match status" value="1"/>
</dbReference>
<protein>
    <recommendedName>
        <fullName evidence="2">Indoleacetamide hydrolase</fullName>
    </recommendedName>
</protein>
<accession>A0A9X3ZIL1</accession>
<evidence type="ECO:0000313" key="4">
    <source>
        <dbReference type="EMBL" id="MDA5399640.1"/>
    </source>
</evidence>
<sequence length="435" mass="46295">MEETIARIEHIEPQVNAFTSLRLEYALDRANEIQNQAANGRPLPPLCGLPLAVKDNSDLAGLPTSGASTLAQRGIAEASDPSIAALEDKGAIGIGKTNLSELGGANTTNALFGSTLNPYDLRLTAGGSSGGTAAALSTGCAYLGHGNDVGGSLRTPAAFCGLFGLRPTPGLVPRRTGGDAFDTVFVEGPMARTLADLGLTLDAMLTEDNADPFCRGPAGTYEGFYAAATSPRPMGRFAFSEDMNILPLENGVRSAFKDGIEKLANQGVPLEQDTPDVASLVAHVQVLRSMSYAAHWGHHLPENADAFTKDVYRDISLGLSQSARTIAHAQRIRTDTFHELRDFFKTYDLLICPTVQVAPFPFERAWPKTICGVQCESYIDWIMITYIWSLVGCPSVAMPVGLNSDGLPLSLQLVGPPKSEKKLLNAAAFISDILT</sequence>
<dbReference type="InterPro" id="IPR036928">
    <property type="entry name" value="AS_sf"/>
</dbReference>
<comment type="function">
    <text evidence="1">Hydrolyzes indole-3-acetamide (IAM) into indole-3-acetic acid (IAA).</text>
</comment>
<dbReference type="Gene3D" id="3.90.1300.10">
    <property type="entry name" value="Amidase signature (AS) domain"/>
    <property type="match status" value="1"/>
</dbReference>
<name>A0A9X3ZIL1_9HYPH</name>
<dbReference type="PANTHER" id="PTHR11895">
    <property type="entry name" value="TRANSAMIDASE"/>
    <property type="match status" value="1"/>
</dbReference>